<keyword evidence="2" id="KW-0808">Transferase</keyword>
<dbReference type="GO" id="GO:0016020">
    <property type="term" value="C:membrane"/>
    <property type="evidence" value="ECO:0007669"/>
    <property type="project" value="InterPro"/>
</dbReference>
<evidence type="ECO:0000256" key="2">
    <source>
        <dbReference type="ARBA" id="ARBA00022679"/>
    </source>
</evidence>
<dbReference type="EMBL" id="MN740095">
    <property type="protein sequence ID" value="QHT87629.1"/>
    <property type="molecule type" value="Genomic_DNA"/>
</dbReference>
<dbReference type="PANTHER" id="PTHR11927">
    <property type="entry name" value="GALACTOSIDE 2-L-FUCOSYLTRANSFERASE"/>
    <property type="match status" value="1"/>
</dbReference>
<dbReference type="Pfam" id="PF01531">
    <property type="entry name" value="Glyco_transf_11"/>
    <property type="match status" value="1"/>
</dbReference>
<sequence length="297" mass="34802">MITVSCKIMGGLGNQLFQLFATMAYAIETGQRFIFPYSTVVEVGKHRPTYWTTFLKTLLPFTTNNLKHGVTNENVDSYIQYNEPDFAYRPIRPLLNENVCLVGYFQSPLYFDSYKEVIFRMIRLRDMQREILSKYPEYAVDVVSSGRIVSIHFRLGDYKAIQDRHPVMPVTYYAEALKWLHQDTKEKEKDEANVVKVLYCCEEEDNDVVEEMIDQLAQLYPTLLFQKIMPKLSDWEQMLLMSCCHSNIIANSTFSWWSAYFNMHSDHQVCYPSTWFGPALHHNVSTLFPASWKKIEI</sequence>
<dbReference type="GO" id="GO:0008107">
    <property type="term" value="F:galactoside 2-alpha-L-fucosyltransferase activity"/>
    <property type="evidence" value="ECO:0007669"/>
    <property type="project" value="InterPro"/>
</dbReference>
<dbReference type="GO" id="GO:0005975">
    <property type="term" value="P:carbohydrate metabolic process"/>
    <property type="evidence" value="ECO:0007669"/>
    <property type="project" value="InterPro"/>
</dbReference>
<accession>A0A6C0I4B3</accession>
<reference evidence="3" key="1">
    <citation type="journal article" date="2020" name="Nature">
        <title>Giant virus diversity and host interactions through global metagenomics.</title>
        <authorList>
            <person name="Schulz F."/>
            <person name="Roux S."/>
            <person name="Paez-Espino D."/>
            <person name="Jungbluth S."/>
            <person name="Walsh D.A."/>
            <person name="Denef V.J."/>
            <person name="McMahon K.D."/>
            <person name="Konstantinidis K.T."/>
            <person name="Eloe-Fadrosh E.A."/>
            <person name="Kyrpides N.C."/>
            <person name="Woyke T."/>
        </authorList>
    </citation>
    <scope>NUCLEOTIDE SEQUENCE</scope>
    <source>
        <strain evidence="3">GVMAG-M-3300023184-190</strain>
    </source>
</reference>
<dbReference type="PANTHER" id="PTHR11927:SF9">
    <property type="entry name" value="L-FUCOSYLTRANSFERASE"/>
    <property type="match status" value="1"/>
</dbReference>
<evidence type="ECO:0008006" key="4">
    <source>
        <dbReference type="Google" id="ProtNLM"/>
    </source>
</evidence>
<dbReference type="InterPro" id="IPR002516">
    <property type="entry name" value="Glyco_trans_11"/>
</dbReference>
<proteinExistence type="predicted"/>
<protein>
    <recommendedName>
        <fullName evidence="4">Glycosyltransferase</fullName>
    </recommendedName>
</protein>
<evidence type="ECO:0000313" key="3">
    <source>
        <dbReference type="EMBL" id="QHT87629.1"/>
    </source>
</evidence>
<dbReference type="CDD" id="cd11301">
    <property type="entry name" value="Fut1_Fut2_like"/>
    <property type="match status" value="1"/>
</dbReference>
<keyword evidence="1" id="KW-0328">Glycosyltransferase</keyword>
<dbReference type="AlphaFoldDB" id="A0A6C0I4B3"/>
<name>A0A6C0I4B3_9ZZZZ</name>
<organism evidence="3">
    <name type="scientific">viral metagenome</name>
    <dbReference type="NCBI Taxonomy" id="1070528"/>
    <lineage>
        <taxon>unclassified sequences</taxon>
        <taxon>metagenomes</taxon>
        <taxon>organismal metagenomes</taxon>
    </lineage>
</organism>
<evidence type="ECO:0000256" key="1">
    <source>
        <dbReference type="ARBA" id="ARBA00022676"/>
    </source>
</evidence>